<gene>
    <name evidence="1" type="ORF">DLAC_06799</name>
</gene>
<evidence type="ECO:0000313" key="2">
    <source>
        <dbReference type="Proteomes" id="UP000076078"/>
    </source>
</evidence>
<dbReference type="AlphaFoldDB" id="A0A151ZDH6"/>
<dbReference type="InParanoid" id="A0A151ZDH6"/>
<protein>
    <submittedName>
        <fullName evidence="1">Uncharacterized protein</fullName>
    </submittedName>
</protein>
<organism evidence="1 2">
    <name type="scientific">Tieghemostelium lacteum</name>
    <name type="common">Slime mold</name>
    <name type="synonym">Dictyostelium lacteum</name>
    <dbReference type="NCBI Taxonomy" id="361077"/>
    <lineage>
        <taxon>Eukaryota</taxon>
        <taxon>Amoebozoa</taxon>
        <taxon>Evosea</taxon>
        <taxon>Eumycetozoa</taxon>
        <taxon>Dictyostelia</taxon>
        <taxon>Dictyosteliales</taxon>
        <taxon>Raperosteliaceae</taxon>
        <taxon>Tieghemostelium</taxon>
    </lineage>
</organism>
<name>A0A151ZDH6_TIELA</name>
<dbReference type="EMBL" id="LODT01000031">
    <property type="protein sequence ID" value="KYQ91979.1"/>
    <property type="molecule type" value="Genomic_DNA"/>
</dbReference>
<dbReference type="Proteomes" id="UP000076078">
    <property type="component" value="Unassembled WGS sequence"/>
</dbReference>
<proteinExistence type="predicted"/>
<reference evidence="1 2" key="1">
    <citation type="submission" date="2015-12" db="EMBL/GenBank/DDBJ databases">
        <title>Dictyostelia acquired genes for synthesis and detection of signals that induce cell-type specialization by lateral gene transfer from prokaryotes.</title>
        <authorList>
            <person name="Gloeckner G."/>
            <person name="Schaap P."/>
        </authorList>
    </citation>
    <scope>NUCLEOTIDE SEQUENCE [LARGE SCALE GENOMIC DNA]</scope>
    <source>
        <strain evidence="1 2">TK</strain>
    </source>
</reference>
<keyword evidence="2" id="KW-1185">Reference proteome</keyword>
<accession>A0A151ZDH6</accession>
<sequence>MAHIQTSSVTVTHNLSHSGVLIHDKEDQAITTGVLLAIWFHRHPQATVEEVSQIRGIIGPTISQMIDNYLKTFQPKEALSQGAINARLAMYKQWGMKTLSRWVMLKDFILYSPLVVVLSDDECRSSDGLVTMVHKVTIERNDKKLSIMVGQKYDALLARMTSTSFYIMAVSMQQFNNLMYIINKPSLPPPSSTSNNDSGCKLM</sequence>
<evidence type="ECO:0000313" key="1">
    <source>
        <dbReference type="EMBL" id="KYQ91979.1"/>
    </source>
</evidence>
<comment type="caution">
    <text evidence="1">The sequence shown here is derived from an EMBL/GenBank/DDBJ whole genome shotgun (WGS) entry which is preliminary data.</text>
</comment>